<dbReference type="EMBL" id="KN831960">
    <property type="protein sequence ID" value="KIO07330.1"/>
    <property type="molecule type" value="Genomic_DNA"/>
</dbReference>
<name>A0A0C3P2U8_PISTI</name>
<gene>
    <name evidence="2" type="ORF">M404DRAFT_136234</name>
</gene>
<sequence>MFHSPTHDGDESPSSSVFDLPVQPSTNSTKPVLQRLRTTPDTDVHSESPPQVVVISGGSGGNTICNAFDNACFALPVSDDGGSSSEIIRVLGGPSIGDIRSRLVRLIPSARPSSVLSAIREILSYRLPANVSEREARDEWRDIVEGHSPLWAGVPNDRKETIRGFLVHFEGEVLKRAHKNFSFLNGSIGNYFLSGAQMFFRSLPSAIFLFSSITNSQANILPVIVTNHTVTIAAELENGARLVGQCEISHPVNPSPSFEEDDPNEQLFSPLDGMASPVPHRSNVMYNQDNKEHGYEPLKSRIWRLYYINAYGHEVHPTPNPEYIKNLSTAEALVYSCGSFWTSIVPCLALRGVASAIARSRFLRAKIFLLNGRNDRETDGYTAVDYVRAIVSVLNSPYQKPPHGLGNVQTIYPISAFITHLVYLENTSIAIDKEELTALGVQCVGVKGVKADGAQYDDEVIRKAVCRILA</sequence>
<evidence type="ECO:0000313" key="3">
    <source>
        <dbReference type="Proteomes" id="UP000054217"/>
    </source>
</evidence>
<evidence type="ECO:0000256" key="1">
    <source>
        <dbReference type="SAM" id="MobiDB-lite"/>
    </source>
</evidence>
<keyword evidence="3" id="KW-1185">Reference proteome</keyword>
<dbReference type="InParanoid" id="A0A0C3P2U8"/>
<dbReference type="SUPFAM" id="SSF142338">
    <property type="entry name" value="CofD-like"/>
    <property type="match status" value="1"/>
</dbReference>
<dbReference type="GO" id="GO:0043743">
    <property type="term" value="F:LPPG:FO 2-phospho-L-lactate transferase activity"/>
    <property type="evidence" value="ECO:0007669"/>
    <property type="project" value="InterPro"/>
</dbReference>
<dbReference type="PANTHER" id="PTHR31240:SF0">
    <property type="entry name" value="MATERNAL EFFECT EMBRYO ARREST 18"/>
    <property type="match status" value="1"/>
</dbReference>
<dbReference type="Gene3D" id="3.40.50.10680">
    <property type="entry name" value="CofD-like domains"/>
    <property type="match status" value="1"/>
</dbReference>
<dbReference type="HOGENOM" id="CLU_019029_3_0_1"/>
<organism evidence="2 3">
    <name type="scientific">Pisolithus tinctorius Marx 270</name>
    <dbReference type="NCBI Taxonomy" id="870435"/>
    <lineage>
        <taxon>Eukaryota</taxon>
        <taxon>Fungi</taxon>
        <taxon>Dikarya</taxon>
        <taxon>Basidiomycota</taxon>
        <taxon>Agaricomycotina</taxon>
        <taxon>Agaricomycetes</taxon>
        <taxon>Agaricomycetidae</taxon>
        <taxon>Boletales</taxon>
        <taxon>Sclerodermatineae</taxon>
        <taxon>Pisolithaceae</taxon>
        <taxon>Pisolithus</taxon>
    </lineage>
</organism>
<reference evidence="3" key="2">
    <citation type="submission" date="2015-01" db="EMBL/GenBank/DDBJ databases">
        <title>Evolutionary Origins and Diversification of the Mycorrhizal Mutualists.</title>
        <authorList>
            <consortium name="DOE Joint Genome Institute"/>
            <consortium name="Mycorrhizal Genomics Consortium"/>
            <person name="Kohler A."/>
            <person name="Kuo A."/>
            <person name="Nagy L.G."/>
            <person name="Floudas D."/>
            <person name="Copeland A."/>
            <person name="Barry K.W."/>
            <person name="Cichocki N."/>
            <person name="Veneault-Fourrey C."/>
            <person name="LaButti K."/>
            <person name="Lindquist E.A."/>
            <person name="Lipzen A."/>
            <person name="Lundell T."/>
            <person name="Morin E."/>
            <person name="Murat C."/>
            <person name="Riley R."/>
            <person name="Ohm R."/>
            <person name="Sun H."/>
            <person name="Tunlid A."/>
            <person name="Henrissat B."/>
            <person name="Grigoriev I.V."/>
            <person name="Hibbett D.S."/>
            <person name="Martin F."/>
        </authorList>
    </citation>
    <scope>NUCLEOTIDE SEQUENCE [LARGE SCALE GENOMIC DNA]</scope>
    <source>
        <strain evidence="3">Marx 270</strain>
    </source>
</reference>
<dbReference type="InterPro" id="IPR038136">
    <property type="entry name" value="CofD-like_dom_sf"/>
</dbReference>
<dbReference type="AlphaFoldDB" id="A0A0C3P2U8"/>
<evidence type="ECO:0000313" key="2">
    <source>
        <dbReference type="EMBL" id="KIO07330.1"/>
    </source>
</evidence>
<dbReference type="PANTHER" id="PTHR31240">
    <property type="entry name" value="MATERNAL EFFECT EMBRYO ARREST 18"/>
    <property type="match status" value="1"/>
</dbReference>
<feature type="compositionally biased region" description="Basic and acidic residues" evidence="1">
    <location>
        <begin position="1"/>
        <end position="10"/>
    </location>
</feature>
<protein>
    <submittedName>
        <fullName evidence="2">Uncharacterized protein</fullName>
    </submittedName>
</protein>
<dbReference type="InterPro" id="IPR002882">
    <property type="entry name" value="CofD"/>
</dbReference>
<feature type="region of interest" description="Disordered" evidence="1">
    <location>
        <begin position="1"/>
        <end position="50"/>
    </location>
</feature>
<accession>A0A0C3P2U8</accession>
<dbReference type="OrthoDB" id="10267139at2759"/>
<proteinExistence type="predicted"/>
<dbReference type="Proteomes" id="UP000054217">
    <property type="component" value="Unassembled WGS sequence"/>
</dbReference>
<reference evidence="2 3" key="1">
    <citation type="submission" date="2014-04" db="EMBL/GenBank/DDBJ databases">
        <authorList>
            <consortium name="DOE Joint Genome Institute"/>
            <person name="Kuo A."/>
            <person name="Kohler A."/>
            <person name="Costa M.D."/>
            <person name="Nagy L.G."/>
            <person name="Floudas D."/>
            <person name="Copeland A."/>
            <person name="Barry K.W."/>
            <person name="Cichocki N."/>
            <person name="Veneault-Fourrey C."/>
            <person name="LaButti K."/>
            <person name="Lindquist E.A."/>
            <person name="Lipzen A."/>
            <person name="Lundell T."/>
            <person name="Morin E."/>
            <person name="Murat C."/>
            <person name="Sun H."/>
            <person name="Tunlid A."/>
            <person name="Henrissat B."/>
            <person name="Grigoriev I.V."/>
            <person name="Hibbett D.S."/>
            <person name="Martin F."/>
            <person name="Nordberg H.P."/>
            <person name="Cantor M.N."/>
            <person name="Hua S.X."/>
        </authorList>
    </citation>
    <scope>NUCLEOTIDE SEQUENCE [LARGE SCALE GENOMIC DNA]</scope>
    <source>
        <strain evidence="2 3">Marx 270</strain>
    </source>
</reference>
<dbReference type="Pfam" id="PF01933">
    <property type="entry name" value="CofD"/>
    <property type="match status" value="1"/>
</dbReference>
<feature type="compositionally biased region" description="Polar residues" evidence="1">
    <location>
        <begin position="12"/>
        <end position="37"/>
    </location>
</feature>
<dbReference type="STRING" id="870435.A0A0C3P2U8"/>